<dbReference type="AlphaFoldDB" id="A0A0U0ZQ59"/>
<name>A0A0U0ZQ59_9MYCO</name>
<proteinExistence type="predicted"/>
<dbReference type="EMBL" id="CSWP01000006">
    <property type="protein sequence ID" value="CPV58630.1"/>
    <property type="molecule type" value="Genomic_DNA"/>
</dbReference>
<dbReference type="Pfam" id="PF09995">
    <property type="entry name" value="MPAB_Lcp_cat"/>
    <property type="match status" value="1"/>
</dbReference>
<accession>A0A0U0ZQ59</accession>
<evidence type="ECO:0000313" key="2">
    <source>
        <dbReference type="EMBL" id="CPV58630.1"/>
    </source>
</evidence>
<evidence type="ECO:0000259" key="1">
    <source>
        <dbReference type="Pfam" id="PF09995"/>
    </source>
</evidence>
<dbReference type="Proteomes" id="UP000045782">
    <property type="component" value="Unassembled WGS sequence"/>
</dbReference>
<reference evidence="2 3" key="1">
    <citation type="submission" date="2015-03" db="EMBL/GenBank/DDBJ databases">
        <authorList>
            <person name="Murphy D."/>
        </authorList>
    </citation>
    <scope>NUCLEOTIDE SEQUENCE [LARGE SCALE GENOMIC DNA]</scope>
    <source>
        <strain evidence="2 3">PAP088</strain>
    </source>
</reference>
<sequence length="303" mass="34673">MMTTVDVISTAPGAQLGRRSLLWRWAGDMRIAFTGGTAGLLQTMDPAIGYALIEHSNFFADPVDRVFRSLPPILGTVYDDPAAGTGVTVRDFHRDIKGVQPDGVRYHALNPTTFWWAHATFQVMVEQTIDRYSRYRLSDAEREQLYQEGVEWYRRYAMSEQPLPPNRAAFQQEWDRYCDEVLTPNPAADYLMKVIEGRSVPDMSKSPHLPVASYLKPAAKLALPTTPLRMALAPPLRLTIYGGLPPQVRKRFGIRWNLADETAYRALLRAVPLAWPFIPTSWRWHPASHDGWRRERGRLPRNW</sequence>
<organism evidence="2 3">
    <name type="scientific">Mycobacteroides abscessus</name>
    <dbReference type="NCBI Taxonomy" id="36809"/>
    <lineage>
        <taxon>Bacteria</taxon>
        <taxon>Bacillati</taxon>
        <taxon>Actinomycetota</taxon>
        <taxon>Actinomycetes</taxon>
        <taxon>Mycobacteriales</taxon>
        <taxon>Mycobacteriaceae</taxon>
        <taxon>Mycobacteroides</taxon>
    </lineage>
</organism>
<protein>
    <submittedName>
        <fullName evidence="2">Uncharacterized protein conserved in bacteria</fullName>
    </submittedName>
</protein>
<gene>
    <name evidence="2" type="ORF">ERS075579_03011</name>
</gene>
<dbReference type="RefSeq" id="WP_016893468.1">
    <property type="nucleotide sequence ID" value="NZ_CSWP01000006.1"/>
</dbReference>
<dbReference type="PANTHER" id="PTHR36151">
    <property type="entry name" value="BLR2777 PROTEIN"/>
    <property type="match status" value="1"/>
</dbReference>
<feature type="domain" description="ER-bound oxygenase mpaB/mpaB'/Rubber oxygenase catalytic" evidence="1">
    <location>
        <begin position="23"/>
        <end position="271"/>
    </location>
</feature>
<dbReference type="PANTHER" id="PTHR36151:SF3">
    <property type="entry name" value="ER-BOUND OXYGENASE MPAB_MPAB'_RUBBER OXYGENASE CATALYTIC DOMAIN-CONTAINING PROTEIN"/>
    <property type="match status" value="1"/>
</dbReference>
<dbReference type="GO" id="GO:0016491">
    <property type="term" value="F:oxidoreductase activity"/>
    <property type="evidence" value="ECO:0007669"/>
    <property type="project" value="InterPro"/>
</dbReference>
<dbReference type="InterPro" id="IPR018713">
    <property type="entry name" value="MPAB/Lcp_cat_dom"/>
</dbReference>
<evidence type="ECO:0000313" key="3">
    <source>
        <dbReference type="Proteomes" id="UP000045782"/>
    </source>
</evidence>